<gene>
    <name evidence="2" type="ORF">R3P95_07525</name>
</gene>
<evidence type="ECO:0000259" key="1">
    <source>
        <dbReference type="Pfam" id="PF12724"/>
    </source>
</evidence>
<dbReference type="RefSeq" id="WP_317547881.1">
    <property type="nucleotide sequence ID" value="NZ_JAWLKE010000003.1"/>
</dbReference>
<dbReference type="Gene3D" id="3.40.50.360">
    <property type="match status" value="1"/>
</dbReference>
<accession>A0ABU4AVY0</accession>
<dbReference type="InterPro" id="IPR026816">
    <property type="entry name" value="Flavodoxin_dom"/>
</dbReference>
<reference evidence="2 3" key="1">
    <citation type="submission" date="2023-10" db="EMBL/GenBank/DDBJ databases">
        <title>Development of a sustainable strategy for remediation of hydrocarbon-contaminated territories based on the waste exchange concept.</title>
        <authorList>
            <person name="Krivoruchko A."/>
        </authorList>
    </citation>
    <scope>NUCLEOTIDE SEQUENCE [LARGE SCALE GENOMIC DNA]</scope>
    <source>
        <strain evidence="2 3">IEGM 1322</strain>
    </source>
</reference>
<protein>
    <submittedName>
        <fullName evidence="2">Flavodoxin domain-containing protein</fullName>
    </submittedName>
</protein>
<dbReference type="Proteomes" id="UP001185899">
    <property type="component" value="Unassembled WGS sequence"/>
</dbReference>
<comment type="caution">
    <text evidence="2">The sequence shown here is derived from an EMBL/GenBank/DDBJ whole genome shotgun (WGS) entry which is preliminary data.</text>
</comment>
<keyword evidence="3" id="KW-1185">Reference proteome</keyword>
<evidence type="ECO:0000313" key="3">
    <source>
        <dbReference type="Proteomes" id="UP001185899"/>
    </source>
</evidence>
<sequence>MRLLICTAGRHGATHSLGQEMGRVFEHDGVDVDMRAPESVTRVDGYDAVIIGSAVYSDRWVPAAKALVDRVSRSDHPPVWLFSCGPLHSSDRPVNVISDAAHAVSVLHAIAHRTFPGRLEPEELSLGERQIFENSGAVAGDFRDWVLVCNWAREILACLTAGTPGS</sequence>
<dbReference type="EMBL" id="JAWLKE010000003">
    <property type="protein sequence ID" value="MDV6230393.1"/>
    <property type="molecule type" value="Genomic_DNA"/>
</dbReference>
<proteinExistence type="predicted"/>
<dbReference type="Pfam" id="PF12724">
    <property type="entry name" value="Flavodoxin_5"/>
    <property type="match status" value="1"/>
</dbReference>
<evidence type="ECO:0000313" key="2">
    <source>
        <dbReference type="EMBL" id="MDV6230393.1"/>
    </source>
</evidence>
<name>A0ABU4AVY0_9NOCA</name>
<organism evidence="2 3">
    <name type="scientific">Rhodococcus cercidiphylli</name>
    <dbReference type="NCBI Taxonomy" id="489916"/>
    <lineage>
        <taxon>Bacteria</taxon>
        <taxon>Bacillati</taxon>
        <taxon>Actinomycetota</taxon>
        <taxon>Actinomycetes</taxon>
        <taxon>Mycobacteriales</taxon>
        <taxon>Nocardiaceae</taxon>
        <taxon>Rhodococcus</taxon>
    </lineage>
</organism>
<dbReference type="SUPFAM" id="SSF52218">
    <property type="entry name" value="Flavoproteins"/>
    <property type="match status" value="1"/>
</dbReference>
<feature type="domain" description="Flavodoxin" evidence="1">
    <location>
        <begin position="4"/>
        <end position="135"/>
    </location>
</feature>
<dbReference type="InterPro" id="IPR029039">
    <property type="entry name" value="Flavoprotein-like_sf"/>
</dbReference>